<evidence type="ECO:0000256" key="3">
    <source>
        <dbReference type="ARBA" id="ARBA00022448"/>
    </source>
</evidence>
<evidence type="ECO:0000256" key="6">
    <source>
        <dbReference type="ARBA" id="ARBA00023065"/>
    </source>
</evidence>
<dbReference type="Proteomes" id="UP000758155">
    <property type="component" value="Unassembled WGS sequence"/>
</dbReference>
<feature type="compositionally biased region" description="Basic residues" evidence="8">
    <location>
        <begin position="298"/>
        <end position="312"/>
    </location>
</feature>
<dbReference type="AlphaFoldDB" id="A0A9P5BZ42"/>
<feature type="compositionally biased region" description="Basic and acidic residues" evidence="8">
    <location>
        <begin position="661"/>
        <end position="680"/>
    </location>
</feature>
<dbReference type="EMBL" id="SWKV01000058">
    <property type="protein sequence ID" value="KAF3035430.1"/>
    <property type="molecule type" value="Genomic_DNA"/>
</dbReference>
<gene>
    <name evidence="10" type="ORF">E8E12_003823</name>
</gene>
<dbReference type="GO" id="GO:0098771">
    <property type="term" value="P:inorganic ion homeostasis"/>
    <property type="evidence" value="ECO:0007669"/>
    <property type="project" value="UniProtKB-ARBA"/>
</dbReference>
<evidence type="ECO:0000313" key="10">
    <source>
        <dbReference type="EMBL" id="KAF3035430.1"/>
    </source>
</evidence>
<keyword evidence="5" id="KW-1133">Transmembrane helix</keyword>
<evidence type="ECO:0000256" key="4">
    <source>
        <dbReference type="ARBA" id="ARBA00022692"/>
    </source>
</evidence>
<evidence type="ECO:0000256" key="7">
    <source>
        <dbReference type="ARBA" id="ARBA00023136"/>
    </source>
</evidence>
<accession>A0A9P5BZ42</accession>
<proteinExistence type="inferred from homology"/>
<dbReference type="Gene3D" id="3.30.70.1350">
    <property type="entry name" value="Cation efflux protein, cytoplasmic domain"/>
    <property type="match status" value="1"/>
</dbReference>
<dbReference type="InterPro" id="IPR050291">
    <property type="entry name" value="CDF_Transporter"/>
</dbReference>
<keyword evidence="11" id="KW-1185">Reference proteome</keyword>
<dbReference type="Pfam" id="PF01545">
    <property type="entry name" value="Cation_efflux"/>
    <property type="match status" value="1"/>
</dbReference>
<dbReference type="Gene3D" id="1.20.1510.10">
    <property type="entry name" value="Cation efflux protein transmembrane domain"/>
    <property type="match status" value="1"/>
</dbReference>
<keyword evidence="7" id="KW-0472">Membrane</keyword>
<keyword evidence="4" id="KW-0812">Transmembrane</keyword>
<evidence type="ECO:0000256" key="5">
    <source>
        <dbReference type="ARBA" id="ARBA00022989"/>
    </source>
</evidence>
<dbReference type="GO" id="GO:0016020">
    <property type="term" value="C:membrane"/>
    <property type="evidence" value="ECO:0007669"/>
    <property type="project" value="UniProtKB-SubCell"/>
</dbReference>
<dbReference type="NCBIfam" id="TIGR01297">
    <property type="entry name" value="CDF"/>
    <property type="match status" value="1"/>
</dbReference>
<feature type="domain" description="Cation efflux protein transmembrane" evidence="9">
    <location>
        <begin position="332"/>
        <end position="548"/>
    </location>
</feature>
<evidence type="ECO:0000256" key="8">
    <source>
        <dbReference type="SAM" id="MobiDB-lite"/>
    </source>
</evidence>
<organism evidence="10 11">
    <name type="scientific">Didymella heteroderae</name>
    <dbReference type="NCBI Taxonomy" id="1769908"/>
    <lineage>
        <taxon>Eukaryota</taxon>
        <taxon>Fungi</taxon>
        <taxon>Dikarya</taxon>
        <taxon>Ascomycota</taxon>
        <taxon>Pezizomycotina</taxon>
        <taxon>Dothideomycetes</taxon>
        <taxon>Pleosporomycetidae</taxon>
        <taxon>Pleosporales</taxon>
        <taxon>Pleosporineae</taxon>
        <taxon>Didymellaceae</taxon>
        <taxon>Didymella</taxon>
    </lineage>
</organism>
<dbReference type="GO" id="GO:0030003">
    <property type="term" value="P:intracellular monoatomic cation homeostasis"/>
    <property type="evidence" value="ECO:0007669"/>
    <property type="project" value="UniProtKB-ARBA"/>
</dbReference>
<dbReference type="InterPro" id="IPR002524">
    <property type="entry name" value="Cation_efflux"/>
</dbReference>
<dbReference type="InterPro" id="IPR058533">
    <property type="entry name" value="Cation_efflux_TM"/>
</dbReference>
<dbReference type="OrthoDB" id="435980at2759"/>
<protein>
    <recommendedName>
        <fullName evidence="9">Cation efflux protein transmembrane domain-containing protein</fullName>
    </recommendedName>
</protein>
<name>A0A9P5BZ42_9PLEO</name>
<feature type="region of interest" description="Disordered" evidence="8">
    <location>
        <begin position="295"/>
        <end position="315"/>
    </location>
</feature>
<dbReference type="SUPFAM" id="SSF53613">
    <property type="entry name" value="Ribokinase-like"/>
    <property type="match status" value="1"/>
</dbReference>
<comment type="caution">
    <text evidence="10">The sequence shown here is derived from an EMBL/GenBank/DDBJ whole genome shotgun (WGS) entry which is preliminary data.</text>
</comment>
<feature type="region of interest" description="Disordered" evidence="8">
    <location>
        <begin position="651"/>
        <end position="689"/>
    </location>
</feature>
<sequence>MHRDSDEPPRTQRLICVGAVYMDTILSVPHYPEEDTKLRATNLVRRRGGNTANTLEVFTQLLPRNMDRKESMYSIEQFLLTVVPDPLSADTKSVMLSLPDVGPGLFQYRQGQPVAASSYIIQSAKDLTRTIVSANPLDEMTVEEFKAGVAPLIDDPKIGQGDVWIHFEGRIPEVLLPCVQWLREKYGYGQKVRISVECEKPDRVGLKDVAALVDLVFYSKIWAQAHYEGELPLSDSDNPAKTFLRTQIDNTQPDAMLTLGRRRDDADREAAQGLTYRVRLEAAYVGRSTWADMGVPPRHGHAGHGHHHHHHHDNTFLLSKNKNDAGVRITRIGLYVNLGMAVGKGFGGYVFNSQALTADAIHSLTDLVSDVMTLATVGWSLKPPSQRFPSGYGKVESLGSLGVSGILLAGGFMMGWSALITIMQQFFPEFAETVANLGLLAHSHHHHGADDLGPNINAAWLAAGSILIKEWLYRATLKVANERKSTVLASNAYHHRVDSLTAFVALLLIAGSNVLNNASWLDPVGGLVISLMVVQAGWGNTKSALLELADVGVEDEMKENVTKAATNALESINTATEKVEVRAVQGVKAGQNYLMDIEVGVPGSWTVDQTRAVEDMLRERVGAKVRGVKKVRVRFVTNSTGEPDFLDEFITGDVTGTTTPESEHDHDHVHDHAHEHKHSQSTDTARRRK</sequence>
<evidence type="ECO:0000256" key="2">
    <source>
        <dbReference type="ARBA" id="ARBA00008873"/>
    </source>
</evidence>
<dbReference type="PANTHER" id="PTHR43840:SF15">
    <property type="entry name" value="MITOCHONDRIAL METAL TRANSPORTER 1-RELATED"/>
    <property type="match status" value="1"/>
</dbReference>
<dbReference type="InterPro" id="IPR029056">
    <property type="entry name" value="Ribokinase-like"/>
</dbReference>
<evidence type="ECO:0000313" key="11">
    <source>
        <dbReference type="Proteomes" id="UP000758155"/>
    </source>
</evidence>
<dbReference type="InterPro" id="IPR036837">
    <property type="entry name" value="Cation_efflux_CTD_sf"/>
</dbReference>
<comment type="subcellular location">
    <subcellularLocation>
        <location evidence="1">Membrane</location>
        <topology evidence="1">Multi-pass membrane protein</topology>
    </subcellularLocation>
</comment>
<dbReference type="InterPro" id="IPR027469">
    <property type="entry name" value="Cation_efflux_TMD_sf"/>
</dbReference>
<dbReference type="PANTHER" id="PTHR43840">
    <property type="entry name" value="MITOCHONDRIAL METAL TRANSPORTER 1-RELATED"/>
    <property type="match status" value="1"/>
</dbReference>
<dbReference type="SUPFAM" id="SSF161111">
    <property type="entry name" value="Cation efflux protein transmembrane domain-like"/>
    <property type="match status" value="1"/>
</dbReference>
<evidence type="ECO:0000259" key="9">
    <source>
        <dbReference type="Pfam" id="PF01545"/>
    </source>
</evidence>
<comment type="similarity">
    <text evidence="2">Belongs to the cation diffusion facilitator (CDF) transporter (TC 2.A.4) family. SLC30A subfamily.</text>
</comment>
<dbReference type="Gene3D" id="3.40.1190.20">
    <property type="match status" value="1"/>
</dbReference>
<reference evidence="10" key="1">
    <citation type="submission" date="2019-04" db="EMBL/GenBank/DDBJ databases">
        <title>Sequencing of skin fungus with MAO and IRED activity.</title>
        <authorList>
            <person name="Marsaioli A.J."/>
            <person name="Bonatto J.M.C."/>
            <person name="Reis Junior O."/>
        </authorList>
    </citation>
    <scope>NUCLEOTIDE SEQUENCE</scope>
    <source>
        <strain evidence="10">28M1</strain>
    </source>
</reference>
<keyword evidence="6" id="KW-0406">Ion transport</keyword>
<evidence type="ECO:0000256" key="1">
    <source>
        <dbReference type="ARBA" id="ARBA00004141"/>
    </source>
</evidence>
<dbReference type="GO" id="GO:0005739">
    <property type="term" value="C:mitochondrion"/>
    <property type="evidence" value="ECO:0007669"/>
    <property type="project" value="UniProtKB-ARBA"/>
</dbReference>
<dbReference type="FunFam" id="3.30.70.1350:FF:000010">
    <property type="entry name" value="Cation efflux family protein, putative"/>
    <property type="match status" value="1"/>
</dbReference>
<dbReference type="GO" id="GO:0008324">
    <property type="term" value="F:monoatomic cation transmembrane transporter activity"/>
    <property type="evidence" value="ECO:0007669"/>
    <property type="project" value="InterPro"/>
</dbReference>
<keyword evidence="3" id="KW-0813">Transport</keyword>
<dbReference type="FunFam" id="1.20.1510.10:FF:000013">
    <property type="entry name" value="Cation efflux family protein"/>
    <property type="match status" value="1"/>
</dbReference>